<keyword evidence="3" id="KW-1185">Reference proteome</keyword>
<comment type="subunit">
    <text evidence="1">Component of the Mediator complex.</text>
</comment>
<reference evidence="3" key="1">
    <citation type="journal article" date="2016" name="Genome Announc.">
        <title>Genome sequences of three species of Hanseniaspora isolated from spontaneous wine fermentations.</title>
        <authorList>
            <person name="Sternes P.R."/>
            <person name="Lee D."/>
            <person name="Kutyna D.R."/>
            <person name="Borneman A.R."/>
        </authorList>
    </citation>
    <scope>NUCLEOTIDE SEQUENCE [LARGE SCALE GENOMIC DNA]</scope>
    <source>
        <strain evidence="3">AWRI3578</strain>
    </source>
</reference>
<dbReference type="GO" id="GO:0016592">
    <property type="term" value="C:mediator complex"/>
    <property type="evidence" value="ECO:0007669"/>
    <property type="project" value="InterPro"/>
</dbReference>
<gene>
    <name evidence="1" type="primary">MED17</name>
    <name evidence="2" type="ORF">AWRI3578_g66</name>
</gene>
<keyword evidence="1" id="KW-0539">Nucleus</keyword>
<dbReference type="EMBL" id="LPNL01000001">
    <property type="protein sequence ID" value="OEJ92270.1"/>
    <property type="molecule type" value="Genomic_DNA"/>
</dbReference>
<dbReference type="Pfam" id="PF10156">
    <property type="entry name" value="Med17"/>
    <property type="match status" value="1"/>
</dbReference>
<keyword evidence="1" id="KW-0010">Activator</keyword>
<dbReference type="AlphaFoldDB" id="A0A1E5RZ41"/>
<keyword evidence="1" id="KW-0805">Transcription regulation</keyword>
<evidence type="ECO:0000313" key="3">
    <source>
        <dbReference type="Proteomes" id="UP000095605"/>
    </source>
</evidence>
<comment type="function">
    <text evidence="1">Component of the Mediator complex, a coactivator involved in the regulated transcription of nearly all RNA polymerase II-dependent genes. Mediator functions as a bridge to convey information from gene-specific regulatory proteins to the basal RNA polymerase II transcription machinery. Mediator is recruited to promoters by direct interactions with regulatory proteins and serves as a scaffold for the assembly of a functional preinitiation complex with RNA polymerase II and the general transcription factors.</text>
</comment>
<organism evidence="2 3">
    <name type="scientific">Hanseniaspora opuntiae</name>
    <dbReference type="NCBI Taxonomy" id="211096"/>
    <lineage>
        <taxon>Eukaryota</taxon>
        <taxon>Fungi</taxon>
        <taxon>Dikarya</taxon>
        <taxon>Ascomycota</taxon>
        <taxon>Saccharomycotina</taxon>
        <taxon>Saccharomycetes</taxon>
        <taxon>Saccharomycodales</taxon>
        <taxon>Saccharomycodaceae</taxon>
        <taxon>Hanseniaspora</taxon>
    </lineage>
</organism>
<comment type="subcellular location">
    <subcellularLocation>
        <location evidence="1">Nucleus</location>
    </subcellularLocation>
</comment>
<dbReference type="GO" id="GO:0003712">
    <property type="term" value="F:transcription coregulator activity"/>
    <property type="evidence" value="ECO:0007669"/>
    <property type="project" value="InterPro"/>
</dbReference>
<evidence type="ECO:0000313" key="2">
    <source>
        <dbReference type="EMBL" id="OEJ92270.1"/>
    </source>
</evidence>
<dbReference type="Proteomes" id="UP000095605">
    <property type="component" value="Unassembled WGS sequence"/>
</dbReference>
<accession>A0A1E5RZ41</accession>
<sequence>MSPKKKTIKLPAKSEAVANENSHDTFSIDPDLIHILQDNTIDNLNHTDDSILNQHKHNTEVDIYSLNLEDFISLVLKERKVSFKDLTVESLQQNDEPSVDDVDMEEDNIIELSNGLGYEKFTIEQFEKLKKEAFTAIGSAINESSLLLELVSLLLTGPKPKQGLMTMSPYLKQHLPAGSVNSDKISIKQMLNNDTVKNYLTKMAWKLQTMANIEEYNEYNFKKLNEQMLTENKYWSIIADSGLFQKGALIKNYSNNTLGVKYGVNLNQFASLNIINQKVDEFEVQVIPNISSHKILSKNSDDDSQDDVVVFKYLSVEVWDKEKIISKSTLPENIMNVVMSAIKPNELSAQLERLNELQFQELIFKTLKLECKNNNNLNNSFSLKDDNTIEIVTNSNKRIVIIFESLLKSKISEINEDEDNDSNIANNILEFIKKSLLYLNKLRCFNNVISPPIYYSKKRTTNPSNGNYATIMHNLLMKINHKYIVKLVSDKINEHEALETVSTNTIGIQDNQKWKYEDSDNEKLRKLKMELNSFSALTEISETTFEVKSTSKDNVYKFTLKLDTPNSYHMELLATKTIMFENISELLDYITFI</sequence>
<comment type="caution">
    <text evidence="2">The sequence shown here is derived from an EMBL/GenBank/DDBJ whole genome shotgun (WGS) entry which is preliminary data.</text>
</comment>
<dbReference type="Gene3D" id="6.10.250.2620">
    <property type="match status" value="1"/>
</dbReference>
<protein>
    <recommendedName>
        <fullName evidence="1">Mediator of RNA polymerase II transcription subunit 17</fullName>
    </recommendedName>
    <alternativeName>
        <fullName evidence="1">Mediator complex subunit 17</fullName>
    </alternativeName>
</protein>
<dbReference type="GO" id="GO:0006357">
    <property type="term" value="P:regulation of transcription by RNA polymerase II"/>
    <property type="evidence" value="ECO:0007669"/>
    <property type="project" value="InterPro"/>
</dbReference>
<dbReference type="OrthoDB" id="5319830at2759"/>
<evidence type="ECO:0000256" key="1">
    <source>
        <dbReference type="RuleBase" id="RU364140"/>
    </source>
</evidence>
<proteinExistence type="inferred from homology"/>
<name>A0A1E5RZ41_9ASCO</name>
<keyword evidence="1" id="KW-0804">Transcription</keyword>
<comment type="similarity">
    <text evidence="1">Belongs to the Mediator complex subunit 17 family.</text>
</comment>
<dbReference type="InterPro" id="IPR019313">
    <property type="entry name" value="Mediator_Med17"/>
</dbReference>